<accession>A0A6N2XYP2</accession>
<sequence length="58" mass="6274">MGSAVKLVLSGVIFSALDQGRALKPRILRVQSRAHRSSCAVASLHHRGASSEYRKSLN</sequence>
<gene>
    <name evidence="1" type="ORF">LRLFYP97_00922</name>
</gene>
<reference evidence="1" key="1">
    <citation type="submission" date="2019-11" db="EMBL/GenBank/DDBJ databases">
        <authorList>
            <person name="Feng L."/>
        </authorList>
    </citation>
    <scope>NUCLEOTIDE SEQUENCE</scope>
    <source>
        <strain evidence="1">LrhamnosusLFYP97</strain>
    </source>
</reference>
<evidence type="ECO:0000313" key="1">
    <source>
        <dbReference type="EMBL" id="VYT59649.1"/>
    </source>
</evidence>
<dbReference type="AlphaFoldDB" id="A0A6N2XYP2"/>
<dbReference type="EMBL" id="CACRTK010000019">
    <property type="protein sequence ID" value="VYT59649.1"/>
    <property type="molecule type" value="Genomic_DNA"/>
</dbReference>
<organism evidence="1">
    <name type="scientific">Lacticaseibacillus rhamnosus</name>
    <name type="common">Lactobacillus rhamnosus</name>
    <dbReference type="NCBI Taxonomy" id="47715"/>
    <lineage>
        <taxon>Bacteria</taxon>
        <taxon>Bacillati</taxon>
        <taxon>Bacillota</taxon>
        <taxon>Bacilli</taxon>
        <taxon>Lactobacillales</taxon>
        <taxon>Lactobacillaceae</taxon>
        <taxon>Lacticaseibacillus</taxon>
    </lineage>
</organism>
<protein>
    <submittedName>
        <fullName evidence="1">Uncharacterized protein</fullName>
    </submittedName>
</protein>
<proteinExistence type="predicted"/>
<name>A0A6N2XYP2_LACRH</name>